<accession>A0A915PH14</accession>
<dbReference type="Proteomes" id="UP000887560">
    <property type="component" value="Unplaced"/>
</dbReference>
<protein>
    <submittedName>
        <fullName evidence="3">DUF4140 domain-containing protein</fullName>
    </submittedName>
</protein>
<keyword evidence="2" id="KW-1185">Reference proteome</keyword>
<dbReference type="InterPro" id="IPR025554">
    <property type="entry name" value="DUF4140"/>
</dbReference>
<feature type="domain" description="DUF4140" evidence="1">
    <location>
        <begin position="51"/>
        <end position="124"/>
    </location>
</feature>
<evidence type="ECO:0000259" key="1">
    <source>
        <dbReference type="Pfam" id="PF13600"/>
    </source>
</evidence>
<proteinExistence type="predicted"/>
<dbReference type="WBParaSite" id="scf7180000424791.g14011">
    <property type="protein sequence ID" value="scf7180000424791.g14011"/>
    <property type="gene ID" value="scf7180000424791.g14011"/>
</dbReference>
<dbReference type="AlphaFoldDB" id="A0A915PH14"/>
<sequence>MTATTTTTSSDFSPIISQKSSFTSEQSMPILNLEAKELITKSVVVYLDRAENVSPMIARDSIRVDGQSGVLILDVDYVEIPQFCNNDDGSENISFLEMETTDLEGNCAALNDQIDVLQKRLDVLDGVAKQIGKNALVSTDAVQQRRCGVQAAQQIQDQQQINGCIEGGAQQSRNFGNFY</sequence>
<reference evidence="3" key="1">
    <citation type="submission" date="2022-11" db="UniProtKB">
        <authorList>
            <consortium name="WormBaseParasite"/>
        </authorList>
    </citation>
    <scope>IDENTIFICATION</scope>
</reference>
<dbReference type="Pfam" id="PF13600">
    <property type="entry name" value="DUF4140"/>
    <property type="match status" value="1"/>
</dbReference>
<evidence type="ECO:0000313" key="2">
    <source>
        <dbReference type="Proteomes" id="UP000887560"/>
    </source>
</evidence>
<evidence type="ECO:0000313" key="3">
    <source>
        <dbReference type="WBParaSite" id="scf7180000424791.g14011"/>
    </source>
</evidence>
<organism evidence="2 3">
    <name type="scientific">Meloidogyne floridensis</name>
    <dbReference type="NCBI Taxonomy" id="298350"/>
    <lineage>
        <taxon>Eukaryota</taxon>
        <taxon>Metazoa</taxon>
        <taxon>Ecdysozoa</taxon>
        <taxon>Nematoda</taxon>
        <taxon>Chromadorea</taxon>
        <taxon>Rhabditida</taxon>
        <taxon>Tylenchina</taxon>
        <taxon>Tylenchomorpha</taxon>
        <taxon>Tylenchoidea</taxon>
        <taxon>Meloidogynidae</taxon>
        <taxon>Meloidogyninae</taxon>
        <taxon>Meloidogyne</taxon>
    </lineage>
</organism>
<name>A0A915PH14_9BILA</name>